<keyword evidence="6" id="KW-0156">Chromatin regulator</keyword>
<feature type="binding site" evidence="9">
    <location>
        <position position="8"/>
    </location>
    <ligand>
        <name>Zn(2+)</name>
        <dbReference type="ChEBI" id="CHEBI:29105"/>
        <label>1</label>
    </ligand>
</feature>
<feature type="binding site" evidence="9">
    <location>
        <position position="32"/>
    </location>
    <ligand>
        <name>Zn(2+)</name>
        <dbReference type="ChEBI" id="CHEBI:29105"/>
        <label>1</label>
    </ligand>
</feature>
<dbReference type="GO" id="GO:0006355">
    <property type="term" value="P:regulation of DNA-templated transcription"/>
    <property type="evidence" value="ECO:0007669"/>
    <property type="project" value="TreeGrafter"/>
</dbReference>
<evidence type="ECO:0000256" key="7">
    <source>
        <dbReference type="ARBA" id="ARBA00023242"/>
    </source>
</evidence>
<feature type="domain" description="PHD-type" evidence="11">
    <location>
        <begin position="5"/>
        <end position="54"/>
    </location>
</feature>
<dbReference type="InterPro" id="IPR019786">
    <property type="entry name" value="Zinc_finger_PHD-type_CS"/>
</dbReference>
<name>M2MNU4_BAUPA</name>
<evidence type="ECO:0000256" key="6">
    <source>
        <dbReference type="ARBA" id="ARBA00022853"/>
    </source>
</evidence>
<evidence type="ECO:0000256" key="3">
    <source>
        <dbReference type="ARBA" id="ARBA00022723"/>
    </source>
</evidence>
<feature type="non-terminal residue" evidence="12">
    <location>
        <position position="1"/>
    </location>
</feature>
<dbReference type="GO" id="GO:0008270">
    <property type="term" value="F:zinc ion binding"/>
    <property type="evidence" value="ECO:0007669"/>
    <property type="project" value="UniProtKB-KW"/>
</dbReference>
<evidence type="ECO:0000313" key="13">
    <source>
        <dbReference type="Proteomes" id="UP000011761"/>
    </source>
</evidence>
<dbReference type="InterPro" id="IPR019787">
    <property type="entry name" value="Znf_PHD-finger"/>
</dbReference>
<dbReference type="PROSITE" id="PS50016">
    <property type="entry name" value="ZF_PHD_2"/>
    <property type="match status" value="1"/>
</dbReference>
<dbReference type="GO" id="GO:0000785">
    <property type="term" value="C:chromatin"/>
    <property type="evidence" value="ECO:0007669"/>
    <property type="project" value="UniProtKB-ARBA"/>
</dbReference>
<accession>M2MNU4</accession>
<feature type="binding site" evidence="9">
    <location>
        <position position="21"/>
    </location>
    <ligand>
        <name>Zn(2+)</name>
        <dbReference type="ChEBI" id="CHEBI:29105"/>
        <label>2</label>
    </ligand>
</feature>
<dbReference type="InterPro" id="IPR013083">
    <property type="entry name" value="Znf_RING/FYVE/PHD"/>
</dbReference>
<evidence type="ECO:0000256" key="4">
    <source>
        <dbReference type="ARBA" id="ARBA00022771"/>
    </source>
</evidence>
<keyword evidence="7" id="KW-0539">Nucleus</keyword>
<feature type="binding site" evidence="9">
    <location>
        <position position="35"/>
    </location>
    <ligand>
        <name>Zn(2+)</name>
        <dbReference type="ChEBI" id="CHEBI:29105"/>
        <label>1</label>
    </ligand>
</feature>
<dbReference type="EMBL" id="KB445553">
    <property type="protein sequence ID" value="EMC98361.1"/>
    <property type="molecule type" value="Genomic_DNA"/>
</dbReference>
<comment type="similarity">
    <text evidence="2">Belongs to the ING family.</text>
</comment>
<dbReference type="PANTHER" id="PTHR10333:SF42">
    <property type="entry name" value="INHIBITOR OF GROWTH PROTEIN 5"/>
    <property type="match status" value="1"/>
</dbReference>
<keyword evidence="3 9" id="KW-0479">Metal-binding</keyword>
<dbReference type="eggNOG" id="KOG1973">
    <property type="taxonomic scope" value="Eukaryota"/>
</dbReference>
<dbReference type="RefSeq" id="XP_007674539.1">
    <property type="nucleotide sequence ID" value="XM_007676349.1"/>
</dbReference>
<feature type="binding site" evidence="9">
    <location>
        <position position="10"/>
    </location>
    <ligand>
        <name>Zn(2+)</name>
        <dbReference type="ChEBI" id="CHEBI:29105"/>
        <label>1</label>
    </ligand>
</feature>
<dbReference type="SMART" id="SM00249">
    <property type="entry name" value="PHD"/>
    <property type="match status" value="1"/>
</dbReference>
<feature type="binding site" evidence="9">
    <location>
        <position position="53"/>
    </location>
    <ligand>
        <name>Zn(2+)</name>
        <dbReference type="ChEBI" id="CHEBI:29105"/>
        <label>2</label>
    </ligand>
</feature>
<dbReference type="OMA" id="CENDACE"/>
<dbReference type="Gene3D" id="3.30.40.10">
    <property type="entry name" value="Zinc/RING finger domain, C3HC4 (zinc finger)"/>
    <property type="match status" value="1"/>
</dbReference>
<protein>
    <recommendedName>
        <fullName evidence="11">PHD-type domain-containing protein</fullName>
    </recommendedName>
</protein>
<feature type="site" description="Histone H3K4me3 binding" evidence="8">
    <location>
        <position position="30"/>
    </location>
</feature>
<dbReference type="AlphaFoldDB" id="M2MNU4"/>
<sequence>DPNEPRYCYCNRGSYGEMVACDNDACAREWFHLGCTELRSSPAEDETWYCKECR</sequence>
<evidence type="ECO:0000256" key="8">
    <source>
        <dbReference type="PIRSR" id="PIRSR628651-50"/>
    </source>
</evidence>
<evidence type="ECO:0000313" key="12">
    <source>
        <dbReference type="EMBL" id="EMC98361.1"/>
    </source>
</evidence>
<feature type="binding site" evidence="9">
    <location>
        <position position="50"/>
    </location>
    <ligand>
        <name>Zn(2+)</name>
        <dbReference type="ChEBI" id="CHEBI:29105"/>
        <label>2</label>
    </ligand>
</feature>
<organism evidence="12 13">
    <name type="scientific">Baudoinia panamericana (strain UAMH 10762)</name>
    <name type="common">Angels' share fungus</name>
    <name type="synonym">Baudoinia compniacensis (strain UAMH 10762)</name>
    <dbReference type="NCBI Taxonomy" id="717646"/>
    <lineage>
        <taxon>Eukaryota</taxon>
        <taxon>Fungi</taxon>
        <taxon>Dikarya</taxon>
        <taxon>Ascomycota</taxon>
        <taxon>Pezizomycotina</taxon>
        <taxon>Dothideomycetes</taxon>
        <taxon>Dothideomycetidae</taxon>
        <taxon>Mycosphaerellales</taxon>
        <taxon>Teratosphaeriaceae</taxon>
        <taxon>Baudoinia</taxon>
    </lineage>
</organism>
<dbReference type="InterPro" id="IPR001965">
    <property type="entry name" value="Znf_PHD"/>
</dbReference>
<dbReference type="InterPro" id="IPR028651">
    <property type="entry name" value="ING_fam"/>
</dbReference>
<proteinExistence type="inferred from homology"/>
<feature type="site" description="Histone H3K4me3 binding" evidence="8">
    <location>
        <position position="22"/>
    </location>
</feature>
<dbReference type="GO" id="GO:0005634">
    <property type="term" value="C:nucleus"/>
    <property type="evidence" value="ECO:0007669"/>
    <property type="project" value="UniProtKB-SubCell"/>
</dbReference>
<evidence type="ECO:0000256" key="5">
    <source>
        <dbReference type="ARBA" id="ARBA00022833"/>
    </source>
</evidence>
<feature type="non-terminal residue" evidence="12">
    <location>
        <position position="54"/>
    </location>
</feature>
<dbReference type="InterPro" id="IPR011011">
    <property type="entry name" value="Znf_FYVE_PHD"/>
</dbReference>
<keyword evidence="13" id="KW-1185">Reference proteome</keyword>
<evidence type="ECO:0000259" key="11">
    <source>
        <dbReference type="PROSITE" id="PS50016"/>
    </source>
</evidence>
<feature type="site" description="Histone H3K4me3 binding" evidence="8">
    <location>
        <position position="7"/>
    </location>
</feature>
<evidence type="ECO:0000256" key="10">
    <source>
        <dbReference type="PROSITE-ProRule" id="PRU00146"/>
    </source>
</evidence>
<feature type="site" description="Histone H3K4me3 binding" evidence="8">
    <location>
        <position position="18"/>
    </location>
</feature>
<dbReference type="HOGENOM" id="CLU_195566_0_1_1"/>
<gene>
    <name evidence="12" type="ORF">BAUCODRAFT_48082</name>
</gene>
<dbReference type="PROSITE" id="PS01359">
    <property type="entry name" value="ZF_PHD_1"/>
    <property type="match status" value="1"/>
</dbReference>
<dbReference type="GO" id="GO:0006325">
    <property type="term" value="P:chromatin organization"/>
    <property type="evidence" value="ECO:0007669"/>
    <property type="project" value="UniProtKB-KW"/>
</dbReference>
<dbReference type="SUPFAM" id="SSF57903">
    <property type="entry name" value="FYVE/PHD zinc finger"/>
    <property type="match status" value="1"/>
</dbReference>
<dbReference type="Pfam" id="PF00628">
    <property type="entry name" value="PHD"/>
    <property type="match status" value="1"/>
</dbReference>
<dbReference type="Proteomes" id="UP000011761">
    <property type="component" value="Unassembled WGS sequence"/>
</dbReference>
<dbReference type="PANTHER" id="PTHR10333">
    <property type="entry name" value="INHIBITOR OF GROWTH PROTEIN"/>
    <property type="match status" value="1"/>
</dbReference>
<dbReference type="STRING" id="717646.M2MNU4"/>
<evidence type="ECO:0000256" key="2">
    <source>
        <dbReference type="ARBA" id="ARBA00010210"/>
    </source>
</evidence>
<evidence type="ECO:0000256" key="9">
    <source>
        <dbReference type="PIRSR" id="PIRSR628651-51"/>
    </source>
</evidence>
<comment type="subcellular location">
    <subcellularLocation>
        <location evidence="1">Nucleus</location>
    </subcellularLocation>
</comment>
<feature type="binding site" evidence="9">
    <location>
        <position position="26"/>
    </location>
    <ligand>
        <name>Zn(2+)</name>
        <dbReference type="ChEBI" id="CHEBI:29105"/>
        <label>2</label>
    </ligand>
</feature>
<reference evidence="12 13" key="1">
    <citation type="journal article" date="2012" name="PLoS Pathog.">
        <title>Diverse lifestyles and strategies of plant pathogenesis encoded in the genomes of eighteen Dothideomycetes fungi.</title>
        <authorList>
            <person name="Ohm R.A."/>
            <person name="Feau N."/>
            <person name="Henrissat B."/>
            <person name="Schoch C.L."/>
            <person name="Horwitz B.A."/>
            <person name="Barry K.W."/>
            <person name="Condon B.J."/>
            <person name="Copeland A.C."/>
            <person name="Dhillon B."/>
            <person name="Glaser F."/>
            <person name="Hesse C.N."/>
            <person name="Kosti I."/>
            <person name="LaButti K."/>
            <person name="Lindquist E.A."/>
            <person name="Lucas S."/>
            <person name="Salamov A.A."/>
            <person name="Bradshaw R.E."/>
            <person name="Ciuffetti L."/>
            <person name="Hamelin R.C."/>
            <person name="Kema G.H.J."/>
            <person name="Lawrence C."/>
            <person name="Scott J.A."/>
            <person name="Spatafora J.W."/>
            <person name="Turgeon B.G."/>
            <person name="de Wit P.J.G.M."/>
            <person name="Zhong S."/>
            <person name="Goodwin S.B."/>
            <person name="Grigoriev I.V."/>
        </authorList>
    </citation>
    <scope>NUCLEOTIDE SEQUENCE [LARGE SCALE GENOMIC DNA]</scope>
    <source>
        <strain evidence="12 13">UAMH 10762</strain>
    </source>
</reference>
<dbReference type="GeneID" id="19114768"/>
<keyword evidence="4 10" id="KW-0863">Zinc-finger</keyword>
<keyword evidence="5 9" id="KW-0862">Zinc</keyword>
<evidence type="ECO:0000256" key="1">
    <source>
        <dbReference type="ARBA" id="ARBA00004123"/>
    </source>
</evidence>
<dbReference type="KEGG" id="bcom:BAUCODRAFT_48082"/>
<dbReference type="OrthoDB" id="5411773at2759"/>